<evidence type="ECO:0000313" key="5">
    <source>
        <dbReference type="EMBL" id="OGY16266.1"/>
    </source>
</evidence>
<dbReference type="AlphaFoldDB" id="A0A1G1VLK4"/>
<dbReference type="InterPro" id="IPR045097">
    <property type="entry name" value="Thymidate_synth/dCMP_Mease"/>
</dbReference>
<evidence type="ECO:0008006" key="7">
    <source>
        <dbReference type="Google" id="ProtNLM"/>
    </source>
</evidence>
<organism evidence="5 6">
    <name type="scientific">Candidatus Chisholmbacteria bacterium RIFCSPHIGHO2_01_FULL_49_18</name>
    <dbReference type="NCBI Taxonomy" id="1797590"/>
    <lineage>
        <taxon>Bacteria</taxon>
        <taxon>Candidatus Chisholmiibacteriota</taxon>
    </lineage>
</organism>
<dbReference type="InterPro" id="IPR025595">
    <property type="entry name" value="PterinBD-DUF4346"/>
</dbReference>
<dbReference type="GO" id="GO:0005829">
    <property type="term" value="C:cytosol"/>
    <property type="evidence" value="ECO:0007669"/>
    <property type="project" value="TreeGrafter"/>
</dbReference>
<evidence type="ECO:0000256" key="2">
    <source>
        <dbReference type="ARBA" id="ARBA00022679"/>
    </source>
</evidence>
<dbReference type="EMBL" id="MHCI01000018">
    <property type="protein sequence ID" value="OGY16266.1"/>
    <property type="molecule type" value="Genomic_DNA"/>
</dbReference>
<dbReference type="InterPro" id="IPR023451">
    <property type="entry name" value="Thymidate_synth/dCMP_Mease_dom"/>
</dbReference>
<dbReference type="Proteomes" id="UP000179069">
    <property type="component" value="Unassembled WGS sequence"/>
</dbReference>
<dbReference type="SUPFAM" id="SSF55831">
    <property type="entry name" value="Thymidylate synthase/dCMP hydroxymethylase"/>
    <property type="match status" value="1"/>
</dbReference>
<accession>A0A1G1VLK4</accession>
<dbReference type="InterPro" id="IPR036926">
    <property type="entry name" value="Thymidate_synth/dCMP_Mease_sf"/>
</dbReference>
<reference evidence="5 6" key="1">
    <citation type="journal article" date="2016" name="Nat. Commun.">
        <title>Thousands of microbial genomes shed light on interconnected biogeochemical processes in an aquifer system.</title>
        <authorList>
            <person name="Anantharaman K."/>
            <person name="Brown C.T."/>
            <person name="Hug L.A."/>
            <person name="Sharon I."/>
            <person name="Castelle C.J."/>
            <person name="Probst A.J."/>
            <person name="Thomas B.C."/>
            <person name="Singh A."/>
            <person name="Wilkins M.J."/>
            <person name="Karaoz U."/>
            <person name="Brodie E.L."/>
            <person name="Williams K.H."/>
            <person name="Hubbard S.S."/>
            <person name="Banfield J.F."/>
        </authorList>
    </citation>
    <scope>NUCLEOTIDE SEQUENCE [LARGE SCALE GENOMIC DNA]</scope>
</reference>
<dbReference type="GO" id="GO:0032259">
    <property type="term" value="P:methylation"/>
    <property type="evidence" value="ECO:0007669"/>
    <property type="project" value="UniProtKB-KW"/>
</dbReference>
<feature type="domain" description="Thymidylate synthase/dCMP hydroxymethylase" evidence="3">
    <location>
        <begin position="263"/>
        <end position="388"/>
    </location>
</feature>
<proteinExistence type="predicted"/>
<dbReference type="PANTHER" id="PTHR11548">
    <property type="entry name" value="THYMIDYLATE SYNTHASE 1"/>
    <property type="match status" value="1"/>
</dbReference>
<dbReference type="Pfam" id="PF00303">
    <property type="entry name" value="Thymidylat_synt"/>
    <property type="match status" value="1"/>
</dbReference>
<evidence type="ECO:0000313" key="6">
    <source>
        <dbReference type="Proteomes" id="UP000179069"/>
    </source>
</evidence>
<keyword evidence="2" id="KW-0808">Transferase</keyword>
<sequence length="523" mass="59858">MNIRARGWPLFYKDILLVKDPQHHVGVCCLWTERQVVAKLIEGSNYNLIGNLYSAQGINAMMRNIFANPVIRTIVLWGAEMSLSGHSFLMFMKEGIDKDRKIINGRGEVEKEIGNRAIELFRKNVDVVDLRGRDREALVRVLKELGQKKPKPFTKKPRVFAKAEPTISVFPSQKVGFRVSSPKVAKTWVKLLNEIYKYGLPKHTRYSKDNEIREILNLTAVVTDEDPKDIYFPEYLPFGRTELEAYYAELMTDRKIPGVAYNYGRRLRKELGVDQIAKMKELIKKRPASKKMAAFTVNVRKDWGEVNRGDTPCLMQVLGSIYDNRFYMTAHFRSQDMVHGWPRNAFALRKLQKDIADSTGYSMGPLTIITHSAHIYGDDFLLVENLLMDHYEQELGFSPAVHFTFDPRGNVVIEIIREKDALQFHEYSKRYEKGAVPFAVSQTLKRLPKRGRNSGRLIRATLFAPDGGAPLKVFEGRTAQEVAYQIADWGYLTDPAHAMYVGQELQRVEEALIHGGGYHQDPA</sequence>
<protein>
    <recommendedName>
        <fullName evidence="7">Thymidylate synthase/dCMP hydroxymethylase domain-containing protein</fullName>
    </recommendedName>
</protein>
<gene>
    <name evidence="5" type="ORF">A2785_01595</name>
</gene>
<evidence type="ECO:0000256" key="1">
    <source>
        <dbReference type="ARBA" id="ARBA00022603"/>
    </source>
</evidence>
<dbReference type="Pfam" id="PF14251">
    <property type="entry name" value="PterinBD-DUF4346"/>
    <property type="match status" value="1"/>
</dbReference>
<evidence type="ECO:0000259" key="4">
    <source>
        <dbReference type="Pfam" id="PF14251"/>
    </source>
</evidence>
<dbReference type="PANTHER" id="PTHR11548:SF1">
    <property type="entry name" value="THYMIDYLATE SYNTHASE 1"/>
    <property type="match status" value="1"/>
</dbReference>
<evidence type="ECO:0000259" key="3">
    <source>
        <dbReference type="Pfam" id="PF00303"/>
    </source>
</evidence>
<dbReference type="Gene3D" id="3.30.572.10">
    <property type="entry name" value="Thymidylate synthase/dCMP hydroxymethylase domain"/>
    <property type="match status" value="1"/>
</dbReference>
<name>A0A1G1VLK4_9BACT</name>
<comment type="caution">
    <text evidence="5">The sequence shown here is derived from an EMBL/GenBank/DDBJ whole genome shotgun (WGS) entry which is preliminary data.</text>
</comment>
<keyword evidence="1" id="KW-0489">Methyltransferase</keyword>
<dbReference type="GO" id="GO:0006231">
    <property type="term" value="P:dTMP biosynthetic process"/>
    <property type="evidence" value="ECO:0007669"/>
    <property type="project" value="TreeGrafter"/>
</dbReference>
<dbReference type="GO" id="GO:0004799">
    <property type="term" value="F:thymidylate synthase activity"/>
    <property type="evidence" value="ECO:0007669"/>
    <property type="project" value="TreeGrafter"/>
</dbReference>
<dbReference type="Pfam" id="PF04208">
    <property type="entry name" value="MtrA"/>
    <property type="match status" value="1"/>
</dbReference>
<feature type="domain" description="DUF4346" evidence="4">
    <location>
        <begin position="406"/>
        <end position="521"/>
    </location>
</feature>
<dbReference type="InterPro" id="IPR030688">
    <property type="entry name" value="MeTrfase_MtrA/MtxA"/>
</dbReference>